<reference evidence="2 3" key="1">
    <citation type="submission" date="2016-05" db="EMBL/GenBank/DDBJ databases">
        <title>First whole genome sequencing of Entamoeba histolytica HM1:IMSS-clone-6.</title>
        <authorList>
            <person name="Mukherjee Avik.K."/>
            <person name="Izumyama S."/>
            <person name="Nakada-Tsukui K."/>
            <person name="Nozaki T."/>
        </authorList>
    </citation>
    <scope>NUCLEOTIDE SEQUENCE [LARGE SCALE GENOMIC DNA]</scope>
    <source>
        <strain evidence="2 3">HM1:IMSS clone 6</strain>
    </source>
</reference>
<dbReference type="OMA" id="NVMLRQV"/>
<comment type="caution">
    <text evidence="2">The sequence shown here is derived from an EMBL/GenBank/DDBJ whole genome shotgun (WGS) entry which is preliminary data.</text>
</comment>
<evidence type="ECO:0000313" key="2">
    <source>
        <dbReference type="EMBL" id="GAT97619.1"/>
    </source>
</evidence>
<dbReference type="Proteomes" id="UP000078387">
    <property type="component" value="Unassembled WGS sequence"/>
</dbReference>
<dbReference type="VEuPathDB" id="AmoebaDB:EHI8A_058530"/>
<organism evidence="2 3">
    <name type="scientific">Entamoeba histolytica</name>
    <dbReference type="NCBI Taxonomy" id="5759"/>
    <lineage>
        <taxon>Eukaryota</taxon>
        <taxon>Amoebozoa</taxon>
        <taxon>Evosea</taxon>
        <taxon>Archamoebae</taxon>
        <taxon>Mastigamoebida</taxon>
        <taxon>Entamoebidae</taxon>
        <taxon>Entamoeba</taxon>
    </lineage>
</organism>
<feature type="region of interest" description="Disordered" evidence="1">
    <location>
        <begin position="622"/>
        <end position="650"/>
    </location>
</feature>
<proteinExistence type="predicted"/>
<dbReference type="EMBL" id="BDEQ01000001">
    <property type="protein sequence ID" value="GAT97619.1"/>
    <property type="molecule type" value="Genomic_DNA"/>
</dbReference>
<accession>A0A5K1VJ60</accession>
<gene>
    <name evidence="2" type="ORF">CL6EHI_020230</name>
</gene>
<feature type="compositionally biased region" description="Polar residues" evidence="1">
    <location>
        <begin position="636"/>
        <end position="650"/>
    </location>
</feature>
<evidence type="ECO:0000256" key="1">
    <source>
        <dbReference type="SAM" id="MobiDB-lite"/>
    </source>
</evidence>
<protein>
    <submittedName>
        <fullName evidence="2">Uncharacterized protein</fullName>
    </submittedName>
</protein>
<dbReference type="VEuPathDB" id="AmoebaDB:KM1_137140"/>
<dbReference type="VEuPathDB" id="AmoebaDB:EHI5A_091900"/>
<name>A0A5K1VJ60_ENTHI</name>
<dbReference type="AlphaFoldDB" id="A0A5K1VJ60"/>
<sequence length="1043" mass="120974">MIKIDRVIKKVDLNFLDNVVNVLDIYTGCIIMHKKENISEDIFLVSISPIEGNVKEFYVFSSQVISNPLLTKQPNSEQPLLDSSIKKIRIIDTVFIENKVIGYNIILREKDSVISEFKSSGMVQKEFDSQLKLYLKRMELSGYEKTKELVLPHNLCSITQKFDKFVIKQLQKTKKCYLVSKLDNGSQFINHFLQLLRFYHHNQPIAVLCSSELYKSYYQYFNKNSRIQDSYIPINIHSTLSTDSFSMNSSSYFITKSIFTNDFVPYCDIAIFEYSNLIPREWLMKFDIVFQCGIPEETFYTTSGIIYWNCLLNTKNLLPPTDVDSFCTSPLITIIIPIAYHQEIEIKTILNYEKEFSQSDIIYLLNESSSYIGNNSVCPNTLPSSSRYFLDTLFQLFNDKKIIIVSSSNLIEDIPHNFIISLHKTLTNKQNASDFKKEKSGTLVIDFESVLFYGFENVDLFIKYGSYKKPTSWLKNSLGLNRKTLSIELIPDKSFYGYSVIFEKKDYNDYLKYVKTKEITPKRFNSIEMMKICQRINDEISYLQSPIELNNLINRESGFKENSLFILSDIVDRIKSKFPFDEKRYKSQTEFYINLLYKKNNSQKINPINLFKTNESEPNTSLLPPITKVLPPKENLGNNNMKKLPTENSGHSIVKQILTKSLSRSTQKQSLTKKLDNNTMKIHGYNHSATDITSQRDKKISTNPQPTVESSIKQKHFYLSPTNKLKKIDDSLLSIPLPLRVPTKRTIPITIQPNNNDVYKKSDSVRAITGNRNVNSTQPLTKSKSNVMLRQITMPATNNVLLPTIQNPSIDKTRKANPFSVTLDYPYEILQKQLDTSSDLTKYKTIKVDQSHKTTVENLQETNAVTNLIYERTKLMDFITIIIKNESIRTKIYLDTPTVTKEFIKLIYYFGLNPSTLKRNSILLSHVPLEILNTLSYETMKYCTYKFPQLKNHLNFVEYIQKYVKEKSQGVSLKINHRRNGLWTDGLVDEFMLCVSIYGFGNMEPILKNNAIIGALTRFNFKTKEQILKELKRKLSEIYFENH</sequence>
<dbReference type="VEuPathDB" id="AmoebaDB:EHI7A_061360"/>
<dbReference type="VEuPathDB" id="AmoebaDB:EHI_020230"/>
<evidence type="ECO:0000313" key="3">
    <source>
        <dbReference type="Proteomes" id="UP000078387"/>
    </source>
</evidence>